<keyword evidence="2" id="KW-1185">Reference proteome</keyword>
<dbReference type="EMBL" id="FQZP01000002">
    <property type="protein sequence ID" value="SHI44092.1"/>
    <property type="molecule type" value="Genomic_DNA"/>
</dbReference>
<organism evidence="1 2">
    <name type="scientific">Thermoclostridium caenicola</name>
    <dbReference type="NCBI Taxonomy" id="659425"/>
    <lineage>
        <taxon>Bacteria</taxon>
        <taxon>Bacillati</taxon>
        <taxon>Bacillota</taxon>
        <taxon>Clostridia</taxon>
        <taxon>Eubacteriales</taxon>
        <taxon>Oscillospiraceae</taxon>
        <taxon>Thermoclostridium</taxon>
    </lineage>
</organism>
<protein>
    <submittedName>
        <fullName evidence="1">DNA-binding transcriptional regulator, FrmR family</fullName>
    </submittedName>
</protein>
<dbReference type="Proteomes" id="UP000324781">
    <property type="component" value="Unassembled WGS sequence"/>
</dbReference>
<dbReference type="AlphaFoldDB" id="A0A1M6B5S3"/>
<dbReference type="OrthoDB" id="9811244at2"/>
<dbReference type="Pfam" id="PF02583">
    <property type="entry name" value="Trns_repr_metal"/>
    <property type="match status" value="1"/>
</dbReference>
<dbReference type="InterPro" id="IPR038390">
    <property type="entry name" value="Metal_Tscrpt_repr_sf"/>
</dbReference>
<evidence type="ECO:0000313" key="1">
    <source>
        <dbReference type="EMBL" id="SHI44092.1"/>
    </source>
</evidence>
<keyword evidence="1" id="KW-0238">DNA-binding</keyword>
<name>A0A1M6B5S3_9FIRM</name>
<dbReference type="RefSeq" id="WP_149677482.1">
    <property type="nucleotide sequence ID" value="NZ_FQZP01000002.1"/>
</dbReference>
<gene>
    <name evidence="1" type="ORF">SAMN05444373_100279</name>
</gene>
<dbReference type="GO" id="GO:0046872">
    <property type="term" value="F:metal ion binding"/>
    <property type="evidence" value="ECO:0007669"/>
    <property type="project" value="InterPro"/>
</dbReference>
<dbReference type="CDD" id="cd10148">
    <property type="entry name" value="CsoR-like_DUF156"/>
    <property type="match status" value="1"/>
</dbReference>
<dbReference type="InterPro" id="IPR003735">
    <property type="entry name" value="Metal_Tscrpt_repr"/>
</dbReference>
<accession>A0A1M6B5S3</accession>
<dbReference type="GO" id="GO:0045892">
    <property type="term" value="P:negative regulation of DNA-templated transcription"/>
    <property type="evidence" value="ECO:0007669"/>
    <property type="project" value="UniProtKB-ARBA"/>
</dbReference>
<dbReference type="PANTHER" id="PTHR33677">
    <property type="entry name" value="TRANSCRIPTIONAL REPRESSOR FRMR-RELATED"/>
    <property type="match status" value="1"/>
</dbReference>
<proteinExistence type="predicted"/>
<sequence>MPTRHKTSGEDLIKRLSRIEGQNRGLRMIAEDKPCMDILTQIAAARAALQKVGSLILERHAVSCLEDMVSAQDREKAAEELSRAIKSLTHLTD</sequence>
<evidence type="ECO:0000313" key="2">
    <source>
        <dbReference type="Proteomes" id="UP000324781"/>
    </source>
</evidence>
<dbReference type="GO" id="GO:0003677">
    <property type="term" value="F:DNA binding"/>
    <property type="evidence" value="ECO:0007669"/>
    <property type="project" value="UniProtKB-KW"/>
</dbReference>
<reference evidence="1 2" key="1">
    <citation type="submission" date="2016-11" db="EMBL/GenBank/DDBJ databases">
        <authorList>
            <person name="Varghese N."/>
            <person name="Submissions S."/>
        </authorList>
    </citation>
    <scope>NUCLEOTIDE SEQUENCE [LARGE SCALE GENOMIC DNA]</scope>
    <source>
        <strain evidence="1 2">DSM 19027</strain>
    </source>
</reference>
<dbReference type="Gene3D" id="1.20.58.1000">
    <property type="entry name" value="Metal-sensitive repressor, helix protomer"/>
    <property type="match status" value="1"/>
</dbReference>